<evidence type="ECO:0000256" key="4">
    <source>
        <dbReference type="ARBA" id="ARBA00022989"/>
    </source>
</evidence>
<name>X1FIR6_9ZZZZ</name>
<evidence type="ECO:0000256" key="3">
    <source>
        <dbReference type="ARBA" id="ARBA00022692"/>
    </source>
</evidence>
<evidence type="ECO:0000256" key="6">
    <source>
        <dbReference type="SAM" id="Phobius"/>
    </source>
</evidence>
<organism evidence="7">
    <name type="scientific">marine sediment metagenome</name>
    <dbReference type="NCBI Taxonomy" id="412755"/>
    <lineage>
        <taxon>unclassified sequences</taxon>
        <taxon>metagenomes</taxon>
        <taxon>ecological metagenomes</taxon>
    </lineage>
</organism>
<dbReference type="AlphaFoldDB" id="X1FIR6"/>
<keyword evidence="5 6" id="KW-0472">Membrane</keyword>
<dbReference type="GO" id="GO:0005886">
    <property type="term" value="C:plasma membrane"/>
    <property type="evidence" value="ECO:0007669"/>
    <property type="project" value="UniProtKB-SubCell"/>
</dbReference>
<evidence type="ECO:0000313" key="7">
    <source>
        <dbReference type="EMBL" id="GAH32415.1"/>
    </source>
</evidence>
<comment type="caution">
    <text evidence="7">The sequence shown here is derived from an EMBL/GenBank/DDBJ whole genome shotgun (WGS) entry which is preliminary data.</text>
</comment>
<protein>
    <submittedName>
        <fullName evidence="7">Uncharacterized protein</fullName>
    </submittedName>
</protein>
<evidence type="ECO:0000256" key="2">
    <source>
        <dbReference type="ARBA" id="ARBA00022475"/>
    </source>
</evidence>
<keyword evidence="2" id="KW-1003">Cell membrane</keyword>
<evidence type="ECO:0000256" key="5">
    <source>
        <dbReference type="ARBA" id="ARBA00023136"/>
    </source>
</evidence>
<keyword evidence="4 6" id="KW-1133">Transmembrane helix</keyword>
<dbReference type="Pfam" id="PF03631">
    <property type="entry name" value="Virul_fac_BrkB"/>
    <property type="match status" value="1"/>
</dbReference>
<feature type="transmembrane region" description="Helical" evidence="6">
    <location>
        <begin position="16"/>
        <end position="43"/>
    </location>
</feature>
<feature type="non-terminal residue" evidence="7">
    <location>
        <position position="67"/>
    </location>
</feature>
<dbReference type="InterPro" id="IPR017039">
    <property type="entry name" value="Virul_fac_BrkB"/>
</dbReference>
<sequence>MLQRFLEDRCPQAAGALAYTTLFALVPLITAVLGILSAFPAFAEYQDKIVQYMFDNFVPSAGDTIRE</sequence>
<accession>X1FIR6</accession>
<dbReference type="EMBL" id="BARU01013018">
    <property type="protein sequence ID" value="GAH32415.1"/>
    <property type="molecule type" value="Genomic_DNA"/>
</dbReference>
<reference evidence="7" key="1">
    <citation type="journal article" date="2014" name="Front. Microbiol.">
        <title>High frequency of phylogenetically diverse reductive dehalogenase-homologous genes in deep subseafloor sedimentary metagenomes.</title>
        <authorList>
            <person name="Kawai M."/>
            <person name="Futagami T."/>
            <person name="Toyoda A."/>
            <person name="Takaki Y."/>
            <person name="Nishi S."/>
            <person name="Hori S."/>
            <person name="Arai W."/>
            <person name="Tsubouchi T."/>
            <person name="Morono Y."/>
            <person name="Uchiyama I."/>
            <person name="Ito T."/>
            <person name="Fujiyama A."/>
            <person name="Inagaki F."/>
            <person name="Takami H."/>
        </authorList>
    </citation>
    <scope>NUCLEOTIDE SEQUENCE</scope>
    <source>
        <strain evidence="7">Expedition CK06-06</strain>
    </source>
</reference>
<gene>
    <name evidence="7" type="ORF">S03H2_23724</name>
</gene>
<dbReference type="PANTHER" id="PTHR30213:SF0">
    <property type="entry name" value="UPF0761 MEMBRANE PROTEIN YIHY"/>
    <property type="match status" value="1"/>
</dbReference>
<evidence type="ECO:0000256" key="1">
    <source>
        <dbReference type="ARBA" id="ARBA00004651"/>
    </source>
</evidence>
<keyword evidence="3 6" id="KW-0812">Transmembrane</keyword>
<proteinExistence type="predicted"/>
<dbReference type="PANTHER" id="PTHR30213">
    <property type="entry name" value="INNER MEMBRANE PROTEIN YHJD"/>
    <property type="match status" value="1"/>
</dbReference>
<comment type="subcellular location">
    <subcellularLocation>
        <location evidence="1">Cell membrane</location>
        <topology evidence="1">Multi-pass membrane protein</topology>
    </subcellularLocation>
</comment>